<keyword evidence="2" id="KW-0347">Helicase</keyword>
<dbReference type="GO" id="GO:0006281">
    <property type="term" value="P:DNA repair"/>
    <property type="evidence" value="ECO:0007669"/>
    <property type="project" value="InterPro"/>
</dbReference>
<dbReference type="Proteomes" id="UP000254346">
    <property type="component" value="Unassembled WGS sequence"/>
</dbReference>
<keyword evidence="2" id="KW-0378">Hydrolase</keyword>
<dbReference type="Gene3D" id="1.10.10.10">
    <property type="entry name" value="Winged helix-like DNA-binding domain superfamily/Winged helix DNA-binding domain"/>
    <property type="match status" value="1"/>
</dbReference>
<name>A0A379VYV4_SALET</name>
<dbReference type="SUPFAM" id="SSF46785">
    <property type="entry name" value="Winged helix' DNA-binding domain"/>
    <property type="match status" value="1"/>
</dbReference>
<accession>A0A379VYV4</accession>
<dbReference type="Pfam" id="PF16124">
    <property type="entry name" value="RecQ_Zn_bind"/>
    <property type="match status" value="1"/>
</dbReference>
<dbReference type="Pfam" id="PF09382">
    <property type="entry name" value="RQC"/>
    <property type="match status" value="1"/>
</dbReference>
<dbReference type="InterPro" id="IPR036390">
    <property type="entry name" value="WH_DNA-bd_sf"/>
</dbReference>
<dbReference type="GO" id="GO:0043138">
    <property type="term" value="F:3'-5' DNA helicase activity"/>
    <property type="evidence" value="ECO:0007669"/>
    <property type="project" value="InterPro"/>
</dbReference>
<protein>
    <submittedName>
        <fullName evidence="2">ATP-dependent DNA helicase RecQ</fullName>
        <ecNumber evidence="2">3.6.4.12</ecNumber>
    </submittedName>
</protein>
<dbReference type="GO" id="GO:0006260">
    <property type="term" value="P:DNA replication"/>
    <property type="evidence" value="ECO:0007669"/>
    <property type="project" value="InterPro"/>
</dbReference>
<organism evidence="2 3">
    <name type="scientific">Salmonella enterica I</name>
    <dbReference type="NCBI Taxonomy" id="59201"/>
    <lineage>
        <taxon>Bacteria</taxon>
        <taxon>Pseudomonadati</taxon>
        <taxon>Pseudomonadota</taxon>
        <taxon>Gammaproteobacteria</taxon>
        <taxon>Enterobacterales</taxon>
        <taxon>Enterobacteriaceae</taxon>
        <taxon>Salmonella</taxon>
    </lineage>
</organism>
<feature type="domain" description="RQC" evidence="1">
    <location>
        <begin position="115"/>
        <end position="169"/>
    </location>
</feature>
<evidence type="ECO:0000313" key="2">
    <source>
        <dbReference type="EMBL" id="SUH12022.1"/>
    </source>
</evidence>
<gene>
    <name evidence="2" type="primary">recQ_2</name>
    <name evidence="2" type="ORF">NCTC8256_06108</name>
</gene>
<dbReference type="EMBL" id="UGXR01000001">
    <property type="protein sequence ID" value="SUH12022.1"/>
    <property type="molecule type" value="Genomic_DNA"/>
</dbReference>
<dbReference type="InterPro" id="IPR018982">
    <property type="entry name" value="RQC_domain"/>
</dbReference>
<evidence type="ECO:0000313" key="3">
    <source>
        <dbReference type="Proteomes" id="UP000254346"/>
    </source>
</evidence>
<proteinExistence type="predicted"/>
<reference evidence="2 3" key="1">
    <citation type="submission" date="2018-06" db="EMBL/GenBank/DDBJ databases">
        <authorList>
            <consortium name="Pathogen Informatics"/>
            <person name="Doyle S."/>
        </authorList>
    </citation>
    <scope>NUCLEOTIDE SEQUENCE [LARGE SCALE GENOMIC DNA]</scope>
    <source>
        <strain evidence="2 3">NCTC8256</strain>
    </source>
</reference>
<keyword evidence="2" id="KW-0067">ATP-binding</keyword>
<evidence type="ECO:0000259" key="1">
    <source>
        <dbReference type="SMART" id="SM00956"/>
    </source>
</evidence>
<dbReference type="EC" id="3.6.4.12" evidence="2"/>
<dbReference type="InterPro" id="IPR032284">
    <property type="entry name" value="RecQ_Zn-bd"/>
</dbReference>
<keyword evidence="2" id="KW-0547">Nucleotide-binding</keyword>
<dbReference type="GO" id="GO:0016787">
    <property type="term" value="F:hydrolase activity"/>
    <property type="evidence" value="ECO:0007669"/>
    <property type="project" value="UniProtKB-KW"/>
</dbReference>
<sequence>MGINQTLTYVSSCISISRAILNPTIRKRAAPGATDCLRKPCYFTIRLIWPGYVVVWKRNPAGQLQDIERHKLNAMGAFAEAQTCRRLVLLNYFGEGRQEPCGNCDICLDPPKQYDGLNDAQIALSTIGRVNQRFGMGYVVEVIRGANNQRIRDFGHDKLKVYGMGREKKP</sequence>
<dbReference type="SMART" id="SM00956">
    <property type="entry name" value="RQC"/>
    <property type="match status" value="1"/>
</dbReference>
<dbReference type="InterPro" id="IPR036388">
    <property type="entry name" value="WH-like_DNA-bd_sf"/>
</dbReference>
<dbReference type="AlphaFoldDB" id="A0A379VYV4"/>